<evidence type="ECO:0000313" key="1">
    <source>
        <dbReference type="EMBL" id="KZN45378.1"/>
    </source>
</evidence>
<proteinExistence type="predicted"/>
<dbReference type="EMBL" id="AUXZ01000130">
    <property type="protein sequence ID" value="KZN45378.1"/>
    <property type="molecule type" value="Genomic_DNA"/>
</dbReference>
<evidence type="ECO:0000313" key="2">
    <source>
        <dbReference type="Proteomes" id="UP000076503"/>
    </source>
</evidence>
<gene>
    <name evidence="1" type="ORF">N476_05010</name>
</gene>
<dbReference type="PATRIC" id="fig|1365251.3.peg.4969"/>
<protein>
    <submittedName>
        <fullName evidence="1">Uncharacterized protein</fullName>
    </submittedName>
</protein>
<dbReference type="Proteomes" id="UP000076503">
    <property type="component" value="Unassembled WGS sequence"/>
</dbReference>
<comment type="caution">
    <text evidence="1">The sequence shown here is derived from an EMBL/GenBank/DDBJ whole genome shotgun (WGS) entry which is preliminary data.</text>
</comment>
<organism evidence="1 2">
    <name type="scientific">Pseudoalteromonas luteoviolacea H33</name>
    <dbReference type="NCBI Taxonomy" id="1365251"/>
    <lineage>
        <taxon>Bacteria</taxon>
        <taxon>Pseudomonadati</taxon>
        <taxon>Pseudomonadota</taxon>
        <taxon>Gammaproteobacteria</taxon>
        <taxon>Alteromonadales</taxon>
        <taxon>Pseudoalteromonadaceae</taxon>
        <taxon>Pseudoalteromonas</taxon>
    </lineage>
</organism>
<dbReference type="AlphaFoldDB" id="A0A161ZQR6"/>
<sequence length="168" mass="18432">MFLIAMPMFAASNGQETTAKGINTQEARIKAELEKRLNTAIIYLLASNFNDPSYLAKYKSLVKDSEGDLSVKALRKALNDASVLLENARFINPRQAVLCSREDFQNGVCFAPSCTPCIFDKPGPLGTGLLCRKEESSEQLQACCVSDGGAPCEVFDDHSRLKNSELFE</sequence>
<accession>A0A161ZQR6</accession>
<name>A0A161ZQR6_9GAMM</name>
<reference evidence="1 2" key="1">
    <citation type="submission" date="2013-07" db="EMBL/GenBank/DDBJ databases">
        <title>Comparative Genomic and Metabolomic Analysis of Twelve Strains of Pseudoalteromonas luteoviolacea.</title>
        <authorList>
            <person name="Vynne N.G."/>
            <person name="Mansson M."/>
            <person name="Gram L."/>
        </authorList>
    </citation>
    <scope>NUCLEOTIDE SEQUENCE [LARGE SCALE GENOMIC DNA]</scope>
    <source>
        <strain evidence="1 2">H33</strain>
    </source>
</reference>